<evidence type="ECO:0000313" key="4">
    <source>
        <dbReference type="EMBL" id="KAF6161517.1"/>
    </source>
</evidence>
<evidence type="ECO:0000259" key="2">
    <source>
        <dbReference type="Pfam" id="PF11443"/>
    </source>
</evidence>
<sequence length="421" mass="48298">MRRERTEQKPKNECEESKVKSEIEIAERVKRILADKSRVESEIEIARQLRMKKFEAMGTKVLERYNYDADYRFLHDQISDVFAEALVSDIAILNSNRDCKISLASKWCPSLYSSFDRTTLLCESIAKRVFPRSSYPEYEGVEEEHYAYRVRDRLRKEVLVPLLAFLKFPEIFMPSNNWKSIPYNRVSSIAMRNYTKNFFKHDELRFGGYLDRVRRGEAKIAAGALLPHEILQSLYEEGSEVADLQWRRMVEDLSTKGKLKNCLAICAVSGSMYGTPIKVSVALGLLISELSEDPWKGKLITFSQNPQLHKIEGDDLFSKTEFVRQMHWDMSTNFQKNLRDSCFTPVLGKQKGVAQVSGFSKNMISLFLEGDENLNLEVTTNEESSADDSEVAIEDGCSVEGQEATMVEDSEDEIDEDSKKT</sequence>
<keyword evidence="5" id="KW-1185">Reference proteome</keyword>
<dbReference type="Pfam" id="PF11443">
    <property type="entry name" value="DUF2828"/>
    <property type="match status" value="1"/>
</dbReference>
<protein>
    <submittedName>
        <fullName evidence="4">Uncharacterized protein</fullName>
    </submittedName>
</protein>
<dbReference type="AlphaFoldDB" id="A0A7J7N320"/>
<dbReference type="PIRSF" id="PIRSF015417">
    <property type="entry name" value="T31B5_30_vWA"/>
    <property type="match status" value="1"/>
</dbReference>
<proteinExistence type="predicted"/>
<reference evidence="4 5" key="1">
    <citation type="journal article" date="2020" name="IScience">
        <title>Genome Sequencing of the Endangered Kingdonia uniflora (Circaeasteraceae, Ranunculales) Reveals Potential Mechanisms of Evolutionary Specialization.</title>
        <authorList>
            <person name="Sun Y."/>
            <person name="Deng T."/>
            <person name="Zhang A."/>
            <person name="Moore M.J."/>
            <person name="Landis J.B."/>
            <person name="Lin N."/>
            <person name="Zhang H."/>
            <person name="Zhang X."/>
            <person name="Huang J."/>
            <person name="Zhang X."/>
            <person name="Sun H."/>
            <person name="Wang H."/>
        </authorList>
    </citation>
    <scope>NUCLEOTIDE SEQUENCE [LARGE SCALE GENOMIC DNA]</scope>
    <source>
        <strain evidence="4">TB1705</strain>
        <tissue evidence="4">Leaf</tissue>
    </source>
</reference>
<gene>
    <name evidence="4" type="ORF">GIB67_009396</name>
</gene>
<dbReference type="InterPro" id="IPR011205">
    <property type="entry name" value="UCP015417_vWA"/>
</dbReference>
<comment type="caution">
    <text evidence="4">The sequence shown here is derived from an EMBL/GenBank/DDBJ whole genome shotgun (WGS) entry which is preliminary data.</text>
</comment>
<dbReference type="EMBL" id="JACGCM010001129">
    <property type="protein sequence ID" value="KAF6161517.1"/>
    <property type="molecule type" value="Genomic_DNA"/>
</dbReference>
<evidence type="ECO:0000256" key="1">
    <source>
        <dbReference type="SAM" id="MobiDB-lite"/>
    </source>
</evidence>
<dbReference type="Pfam" id="PF25043">
    <property type="entry name" value="DUF7788"/>
    <property type="match status" value="1"/>
</dbReference>
<feature type="compositionally biased region" description="Acidic residues" evidence="1">
    <location>
        <begin position="406"/>
        <end position="421"/>
    </location>
</feature>
<dbReference type="PANTHER" id="PTHR31373">
    <property type="entry name" value="OS06G0652100 PROTEIN"/>
    <property type="match status" value="1"/>
</dbReference>
<dbReference type="PANTHER" id="PTHR31373:SF17">
    <property type="entry name" value="OS06G0652100 PROTEIN"/>
    <property type="match status" value="1"/>
</dbReference>
<feature type="region of interest" description="Disordered" evidence="1">
    <location>
        <begin position="397"/>
        <end position="421"/>
    </location>
</feature>
<dbReference type="InterPro" id="IPR058580">
    <property type="entry name" value="DUF2828"/>
</dbReference>
<organism evidence="4 5">
    <name type="scientific">Kingdonia uniflora</name>
    <dbReference type="NCBI Taxonomy" id="39325"/>
    <lineage>
        <taxon>Eukaryota</taxon>
        <taxon>Viridiplantae</taxon>
        <taxon>Streptophyta</taxon>
        <taxon>Embryophyta</taxon>
        <taxon>Tracheophyta</taxon>
        <taxon>Spermatophyta</taxon>
        <taxon>Magnoliopsida</taxon>
        <taxon>Ranunculales</taxon>
        <taxon>Circaeasteraceae</taxon>
        <taxon>Kingdonia</taxon>
    </lineage>
</organism>
<dbReference type="Proteomes" id="UP000541444">
    <property type="component" value="Unassembled WGS sequence"/>
</dbReference>
<dbReference type="OrthoDB" id="1710356at2759"/>
<evidence type="ECO:0000259" key="3">
    <source>
        <dbReference type="Pfam" id="PF25043"/>
    </source>
</evidence>
<name>A0A7J7N320_9MAGN</name>
<evidence type="ECO:0000313" key="5">
    <source>
        <dbReference type="Proteomes" id="UP000541444"/>
    </source>
</evidence>
<feature type="domain" description="DUF2828" evidence="2">
    <location>
        <begin position="11"/>
        <end position="259"/>
    </location>
</feature>
<accession>A0A7J7N320</accession>
<dbReference type="InterPro" id="IPR056690">
    <property type="entry name" value="DUF7788"/>
</dbReference>
<feature type="domain" description="DUF7788" evidence="3">
    <location>
        <begin position="261"/>
        <end position="338"/>
    </location>
</feature>